<proteinExistence type="predicted"/>
<sequence length="103" mass="11902">MAQEFGISITQEGFAVNLEKLSSIHCSKTLRTSFYPTCSWFRRYIENYADKSHLLSVKQRGKRATIKSISNAQKLSPFLLKQTDDTKPHDHYTKASNYALKER</sequence>
<keyword evidence="3" id="KW-1185">Reference proteome</keyword>
<dbReference type="Proteomes" id="UP000887013">
    <property type="component" value="Unassembled WGS sequence"/>
</dbReference>
<organism evidence="2 3">
    <name type="scientific">Nephila pilipes</name>
    <name type="common">Giant wood spider</name>
    <name type="synonym">Nephila maculata</name>
    <dbReference type="NCBI Taxonomy" id="299642"/>
    <lineage>
        <taxon>Eukaryota</taxon>
        <taxon>Metazoa</taxon>
        <taxon>Ecdysozoa</taxon>
        <taxon>Arthropoda</taxon>
        <taxon>Chelicerata</taxon>
        <taxon>Arachnida</taxon>
        <taxon>Araneae</taxon>
        <taxon>Araneomorphae</taxon>
        <taxon>Entelegynae</taxon>
        <taxon>Araneoidea</taxon>
        <taxon>Nephilidae</taxon>
        <taxon>Nephila</taxon>
    </lineage>
</organism>
<evidence type="ECO:0000313" key="3">
    <source>
        <dbReference type="Proteomes" id="UP000887013"/>
    </source>
</evidence>
<reference evidence="2" key="1">
    <citation type="submission" date="2020-08" db="EMBL/GenBank/DDBJ databases">
        <title>Multicomponent nature underlies the extraordinary mechanical properties of spider dragline silk.</title>
        <authorList>
            <person name="Kono N."/>
            <person name="Nakamura H."/>
            <person name="Mori M."/>
            <person name="Yoshida Y."/>
            <person name="Ohtoshi R."/>
            <person name="Malay A.D."/>
            <person name="Moran D.A.P."/>
            <person name="Tomita M."/>
            <person name="Numata K."/>
            <person name="Arakawa K."/>
        </authorList>
    </citation>
    <scope>NUCLEOTIDE SEQUENCE</scope>
</reference>
<accession>A0A8X6UAQ4</accession>
<protein>
    <submittedName>
        <fullName evidence="2">Uncharacterized protein</fullName>
    </submittedName>
</protein>
<name>A0A8X6UAQ4_NEPPI</name>
<gene>
    <name evidence="2" type="ORF">NPIL_145241</name>
</gene>
<evidence type="ECO:0000256" key="1">
    <source>
        <dbReference type="SAM" id="MobiDB-lite"/>
    </source>
</evidence>
<evidence type="ECO:0000313" key="2">
    <source>
        <dbReference type="EMBL" id="GFU10628.1"/>
    </source>
</evidence>
<dbReference type="AlphaFoldDB" id="A0A8X6UAQ4"/>
<comment type="caution">
    <text evidence="2">The sequence shown here is derived from an EMBL/GenBank/DDBJ whole genome shotgun (WGS) entry which is preliminary data.</text>
</comment>
<feature type="region of interest" description="Disordered" evidence="1">
    <location>
        <begin position="82"/>
        <end position="103"/>
    </location>
</feature>
<dbReference type="EMBL" id="BMAW01078358">
    <property type="protein sequence ID" value="GFU10628.1"/>
    <property type="molecule type" value="Genomic_DNA"/>
</dbReference>
<feature type="compositionally biased region" description="Basic and acidic residues" evidence="1">
    <location>
        <begin position="82"/>
        <end position="93"/>
    </location>
</feature>